<dbReference type="Proteomes" id="UP000499080">
    <property type="component" value="Unassembled WGS sequence"/>
</dbReference>
<name>A0A4Y2K6F5_ARAVE</name>
<evidence type="ECO:0000313" key="2">
    <source>
        <dbReference type="Proteomes" id="UP000499080"/>
    </source>
</evidence>
<dbReference type="EMBL" id="BGPR01004312">
    <property type="protein sequence ID" value="GBM98313.1"/>
    <property type="molecule type" value="Genomic_DNA"/>
</dbReference>
<protein>
    <submittedName>
        <fullName evidence="1">Uncharacterized protein</fullName>
    </submittedName>
</protein>
<sequence length="95" mass="11266">MTETSRQQHRYDGQLQNCHHRSMQKPLPLEVLTHQADLPVGWVRLDHPPLEVRLVTGIWPTQPHHQYYTHQRSETCLLIRRLLIRVLACPPNCFK</sequence>
<accession>A0A4Y2K6F5</accession>
<evidence type="ECO:0000313" key="1">
    <source>
        <dbReference type="EMBL" id="GBM98313.1"/>
    </source>
</evidence>
<proteinExistence type="predicted"/>
<reference evidence="1 2" key="1">
    <citation type="journal article" date="2019" name="Sci. Rep.">
        <title>Orb-weaving spider Araneus ventricosus genome elucidates the spidroin gene catalogue.</title>
        <authorList>
            <person name="Kono N."/>
            <person name="Nakamura H."/>
            <person name="Ohtoshi R."/>
            <person name="Moran D.A.P."/>
            <person name="Shinohara A."/>
            <person name="Yoshida Y."/>
            <person name="Fujiwara M."/>
            <person name="Mori M."/>
            <person name="Tomita M."/>
            <person name="Arakawa K."/>
        </authorList>
    </citation>
    <scope>NUCLEOTIDE SEQUENCE [LARGE SCALE GENOMIC DNA]</scope>
</reference>
<comment type="caution">
    <text evidence="1">The sequence shown here is derived from an EMBL/GenBank/DDBJ whole genome shotgun (WGS) entry which is preliminary data.</text>
</comment>
<organism evidence="1 2">
    <name type="scientific">Araneus ventricosus</name>
    <name type="common">Orbweaver spider</name>
    <name type="synonym">Epeira ventricosa</name>
    <dbReference type="NCBI Taxonomy" id="182803"/>
    <lineage>
        <taxon>Eukaryota</taxon>
        <taxon>Metazoa</taxon>
        <taxon>Ecdysozoa</taxon>
        <taxon>Arthropoda</taxon>
        <taxon>Chelicerata</taxon>
        <taxon>Arachnida</taxon>
        <taxon>Araneae</taxon>
        <taxon>Araneomorphae</taxon>
        <taxon>Entelegynae</taxon>
        <taxon>Araneoidea</taxon>
        <taxon>Araneidae</taxon>
        <taxon>Araneus</taxon>
    </lineage>
</organism>
<keyword evidence="2" id="KW-1185">Reference proteome</keyword>
<gene>
    <name evidence="1" type="ORF">AVEN_62348_1</name>
</gene>
<dbReference type="AlphaFoldDB" id="A0A4Y2K6F5"/>